<evidence type="ECO:0000313" key="1">
    <source>
        <dbReference type="EMBL" id="KAF2203602.1"/>
    </source>
</evidence>
<organism evidence="1 2">
    <name type="scientific">Delitschia confertaspora ATCC 74209</name>
    <dbReference type="NCBI Taxonomy" id="1513339"/>
    <lineage>
        <taxon>Eukaryota</taxon>
        <taxon>Fungi</taxon>
        <taxon>Dikarya</taxon>
        <taxon>Ascomycota</taxon>
        <taxon>Pezizomycotina</taxon>
        <taxon>Dothideomycetes</taxon>
        <taxon>Pleosporomycetidae</taxon>
        <taxon>Pleosporales</taxon>
        <taxon>Delitschiaceae</taxon>
        <taxon>Delitschia</taxon>
    </lineage>
</organism>
<dbReference type="Proteomes" id="UP000799536">
    <property type="component" value="Unassembled WGS sequence"/>
</dbReference>
<accession>A0A9P4MV05</accession>
<gene>
    <name evidence="1" type="ORF">GQ43DRAFT_253474</name>
</gene>
<dbReference type="EMBL" id="ML993898">
    <property type="protein sequence ID" value="KAF2203602.1"/>
    <property type="molecule type" value="Genomic_DNA"/>
</dbReference>
<comment type="caution">
    <text evidence="1">The sequence shown here is derived from an EMBL/GenBank/DDBJ whole genome shotgun (WGS) entry which is preliminary data.</text>
</comment>
<evidence type="ECO:0000313" key="2">
    <source>
        <dbReference type="Proteomes" id="UP000799536"/>
    </source>
</evidence>
<keyword evidence="2" id="KW-1185">Reference proteome</keyword>
<sequence>MLLIYIDILCSFYLNCFKGIFYVSFLRISYLFSAFYIHFQSIELYTNCSFSHIADKPLPGTHPLQNKKRRILILDILLGHLCLPQLPLRADTCSTPKAASRFRWPCQLLIKYNETAPAPPAAPSKTRISGAKLLEAYQHLTERAKSPRSWWNEPCARHEKDRYRRPSNWPRIEFHLSRT</sequence>
<proteinExistence type="predicted"/>
<name>A0A9P4MV05_9PLEO</name>
<protein>
    <submittedName>
        <fullName evidence="1">Uncharacterized protein</fullName>
    </submittedName>
</protein>
<dbReference type="AlphaFoldDB" id="A0A9P4MV05"/>
<reference evidence="1" key="1">
    <citation type="journal article" date="2020" name="Stud. Mycol.">
        <title>101 Dothideomycetes genomes: a test case for predicting lifestyles and emergence of pathogens.</title>
        <authorList>
            <person name="Haridas S."/>
            <person name="Albert R."/>
            <person name="Binder M."/>
            <person name="Bloem J."/>
            <person name="Labutti K."/>
            <person name="Salamov A."/>
            <person name="Andreopoulos B."/>
            <person name="Baker S."/>
            <person name="Barry K."/>
            <person name="Bills G."/>
            <person name="Bluhm B."/>
            <person name="Cannon C."/>
            <person name="Castanera R."/>
            <person name="Culley D."/>
            <person name="Daum C."/>
            <person name="Ezra D."/>
            <person name="Gonzalez J."/>
            <person name="Henrissat B."/>
            <person name="Kuo A."/>
            <person name="Liang C."/>
            <person name="Lipzen A."/>
            <person name="Lutzoni F."/>
            <person name="Magnuson J."/>
            <person name="Mondo S."/>
            <person name="Nolan M."/>
            <person name="Ohm R."/>
            <person name="Pangilinan J."/>
            <person name="Park H.-J."/>
            <person name="Ramirez L."/>
            <person name="Alfaro M."/>
            <person name="Sun H."/>
            <person name="Tritt A."/>
            <person name="Yoshinaga Y."/>
            <person name="Zwiers L.-H."/>
            <person name="Turgeon B."/>
            <person name="Goodwin S."/>
            <person name="Spatafora J."/>
            <person name="Crous P."/>
            <person name="Grigoriev I."/>
        </authorList>
    </citation>
    <scope>NUCLEOTIDE SEQUENCE</scope>
    <source>
        <strain evidence="1">ATCC 74209</strain>
    </source>
</reference>